<organism evidence="2 3">
    <name type="scientific">Oceanobacillus halophilus</name>
    <dbReference type="NCBI Taxonomy" id="930130"/>
    <lineage>
        <taxon>Bacteria</taxon>
        <taxon>Bacillati</taxon>
        <taxon>Bacillota</taxon>
        <taxon>Bacilli</taxon>
        <taxon>Bacillales</taxon>
        <taxon>Bacillaceae</taxon>
        <taxon>Oceanobacillus</taxon>
    </lineage>
</organism>
<reference evidence="2 3" key="1">
    <citation type="journal article" date="2016" name="Int. J. Syst. Evol. Microbiol.">
        <title>Oceanobacillus halophilus sp. nov., a novel moderately halophilic bacterium from a hypersaline lake.</title>
        <authorList>
            <person name="Amoozegar M.A."/>
            <person name="Bagheri M."/>
            <person name="Makhdoumi A."/>
            <person name="Nikou M.M."/>
            <person name="Fazeli S.A.S."/>
            <person name="Schumann P."/>
            <person name="Sproer C."/>
            <person name="Sanchez-Porro C."/>
            <person name="Ventosa A."/>
        </authorList>
    </citation>
    <scope>NUCLEOTIDE SEQUENCE [LARGE SCALE GENOMIC DNA]</scope>
    <source>
        <strain evidence="2 3">DSM 23996</strain>
    </source>
</reference>
<name>A0A494ZTJ2_9BACI</name>
<dbReference type="RefSeq" id="WP_121206102.1">
    <property type="nucleotide sequence ID" value="NZ_RBZP01000029.1"/>
</dbReference>
<protein>
    <recommendedName>
        <fullName evidence="4">DUF5316 domain-containing protein</fullName>
    </recommendedName>
</protein>
<evidence type="ECO:0008006" key="4">
    <source>
        <dbReference type="Google" id="ProtNLM"/>
    </source>
</evidence>
<accession>A0A494ZTJ2</accession>
<proteinExistence type="predicted"/>
<keyword evidence="3" id="KW-1185">Reference proteome</keyword>
<keyword evidence="1" id="KW-0812">Transmembrane</keyword>
<dbReference type="AlphaFoldDB" id="A0A494ZTJ2"/>
<feature type="transmembrane region" description="Helical" evidence="1">
    <location>
        <begin position="29"/>
        <end position="53"/>
    </location>
</feature>
<evidence type="ECO:0000313" key="2">
    <source>
        <dbReference type="EMBL" id="RKQ28655.1"/>
    </source>
</evidence>
<dbReference type="EMBL" id="RBZP01000029">
    <property type="protein sequence ID" value="RKQ28655.1"/>
    <property type="molecule type" value="Genomic_DNA"/>
</dbReference>
<dbReference type="InterPro" id="IPR035167">
    <property type="entry name" value="DUF5316"/>
</dbReference>
<dbReference type="Proteomes" id="UP000269301">
    <property type="component" value="Unassembled WGS sequence"/>
</dbReference>
<sequence length="95" mass="10293">MKKSFLIGCGISLIILVTGLITNNYVLYANILLGIGIITVLISALLSGAFLSGPEIRANYHTETKEHREKRTKTMTLTGVFAIPHLVTAALLLLL</sequence>
<gene>
    <name evidence="2" type="ORF">D8M06_18690</name>
</gene>
<keyword evidence="1" id="KW-0472">Membrane</keyword>
<comment type="caution">
    <text evidence="2">The sequence shown here is derived from an EMBL/GenBank/DDBJ whole genome shotgun (WGS) entry which is preliminary data.</text>
</comment>
<evidence type="ECO:0000313" key="3">
    <source>
        <dbReference type="Proteomes" id="UP000269301"/>
    </source>
</evidence>
<evidence type="ECO:0000256" key="1">
    <source>
        <dbReference type="SAM" id="Phobius"/>
    </source>
</evidence>
<dbReference type="Pfam" id="PF17247">
    <property type="entry name" value="DUF5316"/>
    <property type="match status" value="1"/>
</dbReference>
<dbReference type="OrthoDB" id="1927595at2"/>
<feature type="transmembrane region" description="Helical" evidence="1">
    <location>
        <begin position="74"/>
        <end position="94"/>
    </location>
</feature>
<keyword evidence="1" id="KW-1133">Transmembrane helix</keyword>